<evidence type="ECO:0000256" key="2">
    <source>
        <dbReference type="ARBA" id="ARBA00023125"/>
    </source>
</evidence>
<dbReference type="PANTHER" id="PTHR30055">
    <property type="entry name" value="HTH-TYPE TRANSCRIPTIONAL REGULATOR RUTR"/>
    <property type="match status" value="1"/>
</dbReference>
<keyword evidence="7" id="KW-1185">Reference proteome</keyword>
<dbReference type="InterPro" id="IPR050109">
    <property type="entry name" value="HTH-type_TetR-like_transc_reg"/>
</dbReference>
<gene>
    <name evidence="6" type="ORF">HKD39_03275</name>
</gene>
<reference evidence="6 7" key="1">
    <citation type="submission" date="2020-05" db="EMBL/GenBank/DDBJ databases">
        <title>Nakamurella sp. DB0629 isolated from air conditioner.</title>
        <authorList>
            <person name="Kim D.H."/>
            <person name="Kim D.-U."/>
        </authorList>
    </citation>
    <scope>NUCLEOTIDE SEQUENCE [LARGE SCALE GENOMIC DNA]</scope>
    <source>
        <strain evidence="6 7">DB0629</strain>
    </source>
</reference>
<name>A0A849A2C5_9ACTN</name>
<dbReference type="Proteomes" id="UP000562984">
    <property type="component" value="Unassembled WGS sequence"/>
</dbReference>
<dbReference type="EMBL" id="JABEND010000001">
    <property type="protein sequence ID" value="NNG34759.1"/>
    <property type="molecule type" value="Genomic_DNA"/>
</dbReference>
<dbReference type="InterPro" id="IPR023772">
    <property type="entry name" value="DNA-bd_HTH_TetR-type_CS"/>
</dbReference>
<dbReference type="SUPFAM" id="SSF46689">
    <property type="entry name" value="Homeodomain-like"/>
    <property type="match status" value="1"/>
</dbReference>
<keyword evidence="2 4" id="KW-0238">DNA-binding</keyword>
<dbReference type="PANTHER" id="PTHR30055:SF238">
    <property type="entry name" value="MYCOFACTOCIN BIOSYNTHESIS TRANSCRIPTIONAL REGULATOR MFTR-RELATED"/>
    <property type="match status" value="1"/>
</dbReference>
<sequence>MSQGAASTISRVDRRRQQTKLRLTDEAIRLTIERGFDHFTVDELAEAVGISRRTFFNYFASKEDVLLGDQREHAHREVTQRFVAGLPTGDLLEDMVAAIATMLEPESPSPQRIRLFHQAVESEPKLAKMFHARYLDRADRLAELVAEREGIDADSPRARVAVDLIGALITRAFTTFATFASGDADPTDAGSTDPGPSLLDLLRQNLAVARDLLASTAPA</sequence>
<feature type="domain" description="HTH tetR-type" evidence="5">
    <location>
        <begin position="17"/>
        <end position="77"/>
    </location>
</feature>
<organism evidence="6 7">
    <name type="scientific">Nakamurella aerolata</name>
    <dbReference type="NCBI Taxonomy" id="1656892"/>
    <lineage>
        <taxon>Bacteria</taxon>
        <taxon>Bacillati</taxon>
        <taxon>Actinomycetota</taxon>
        <taxon>Actinomycetes</taxon>
        <taxon>Nakamurellales</taxon>
        <taxon>Nakamurellaceae</taxon>
        <taxon>Nakamurella</taxon>
    </lineage>
</organism>
<feature type="DNA-binding region" description="H-T-H motif" evidence="4">
    <location>
        <begin position="40"/>
        <end position="59"/>
    </location>
</feature>
<dbReference type="Gene3D" id="1.10.357.10">
    <property type="entry name" value="Tetracycline Repressor, domain 2"/>
    <property type="match status" value="1"/>
</dbReference>
<evidence type="ECO:0000256" key="1">
    <source>
        <dbReference type="ARBA" id="ARBA00023015"/>
    </source>
</evidence>
<dbReference type="RefSeq" id="WP_171198344.1">
    <property type="nucleotide sequence ID" value="NZ_JABEND010000001.1"/>
</dbReference>
<dbReference type="PRINTS" id="PR00455">
    <property type="entry name" value="HTHTETR"/>
</dbReference>
<dbReference type="GO" id="GO:0000976">
    <property type="term" value="F:transcription cis-regulatory region binding"/>
    <property type="evidence" value="ECO:0007669"/>
    <property type="project" value="TreeGrafter"/>
</dbReference>
<dbReference type="AlphaFoldDB" id="A0A849A2C5"/>
<evidence type="ECO:0000313" key="6">
    <source>
        <dbReference type="EMBL" id="NNG34759.1"/>
    </source>
</evidence>
<keyword evidence="3" id="KW-0804">Transcription</keyword>
<dbReference type="GO" id="GO:0003700">
    <property type="term" value="F:DNA-binding transcription factor activity"/>
    <property type="evidence" value="ECO:0007669"/>
    <property type="project" value="TreeGrafter"/>
</dbReference>
<dbReference type="PROSITE" id="PS01081">
    <property type="entry name" value="HTH_TETR_1"/>
    <property type="match status" value="1"/>
</dbReference>
<dbReference type="PROSITE" id="PS50977">
    <property type="entry name" value="HTH_TETR_2"/>
    <property type="match status" value="1"/>
</dbReference>
<proteinExistence type="predicted"/>
<accession>A0A849A2C5</accession>
<protein>
    <submittedName>
        <fullName evidence="6">TetR family transcriptional regulator</fullName>
    </submittedName>
</protein>
<evidence type="ECO:0000259" key="5">
    <source>
        <dbReference type="PROSITE" id="PS50977"/>
    </source>
</evidence>
<keyword evidence="1" id="KW-0805">Transcription regulation</keyword>
<dbReference type="InterPro" id="IPR009057">
    <property type="entry name" value="Homeodomain-like_sf"/>
</dbReference>
<comment type="caution">
    <text evidence="6">The sequence shown here is derived from an EMBL/GenBank/DDBJ whole genome shotgun (WGS) entry which is preliminary data.</text>
</comment>
<evidence type="ECO:0000256" key="3">
    <source>
        <dbReference type="ARBA" id="ARBA00023163"/>
    </source>
</evidence>
<dbReference type="InterPro" id="IPR001647">
    <property type="entry name" value="HTH_TetR"/>
</dbReference>
<evidence type="ECO:0000256" key="4">
    <source>
        <dbReference type="PROSITE-ProRule" id="PRU00335"/>
    </source>
</evidence>
<dbReference type="Pfam" id="PF00440">
    <property type="entry name" value="TetR_N"/>
    <property type="match status" value="1"/>
</dbReference>
<evidence type="ECO:0000313" key="7">
    <source>
        <dbReference type="Proteomes" id="UP000562984"/>
    </source>
</evidence>